<dbReference type="InterPro" id="IPR013587">
    <property type="entry name" value="Nitrate/nitrite_sensing"/>
</dbReference>
<dbReference type="PANTHER" id="PTHR11920">
    <property type="entry name" value="GUANYLYL CYCLASE"/>
    <property type="match status" value="1"/>
</dbReference>
<evidence type="ECO:0000313" key="10">
    <source>
        <dbReference type="Proteomes" id="UP001283361"/>
    </source>
</evidence>
<dbReference type="PROSITE" id="PS50125">
    <property type="entry name" value="GUANYLATE_CYCLASE_2"/>
    <property type="match status" value="1"/>
</dbReference>
<keyword evidence="6" id="KW-0456">Lyase</keyword>
<keyword evidence="2 7" id="KW-0812">Transmembrane</keyword>
<dbReference type="PANTHER" id="PTHR11920:SF501">
    <property type="entry name" value="GUANYLATE CYCLASE 32E"/>
    <property type="match status" value="1"/>
</dbReference>
<dbReference type="InterPro" id="IPR029787">
    <property type="entry name" value="Nucleotide_cyclase"/>
</dbReference>
<feature type="transmembrane region" description="Helical" evidence="7">
    <location>
        <begin position="46"/>
        <end position="64"/>
    </location>
</feature>
<evidence type="ECO:0000313" key="9">
    <source>
        <dbReference type="EMBL" id="KAK3798768.1"/>
    </source>
</evidence>
<dbReference type="FunFam" id="3.30.70.1230:FF:000030">
    <property type="entry name" value="Si:ch211-215j19.12"/>
    <property type="match status" value="1"/>
</dbReference>
<dbReference type="SUPFAM" id="SSF55073">
    <property type="entry name" value="Nucleotide cyclase"/>
    <property type="match status" value="1"/>
</dbReference>
<evidence type="ECO:0000256" key="5">
    <source>
        <dbReference type="ARBA" id="ARBA00023136"/>
    </source>
</evidence>
<comment type="caution">
    <text evidence="9">The sequence shown here is derived from an EMBL/GenBank/DDBJ whole genome shotgun (WGS) entry which is preliminary data.</text>
</comment>
<feature type="transmembrane region" description="Helical" evidence="7">
    <location>
        <begin position="350"/>
        <end position="374"/>
    </location>
</feature>
<dbReference type="GO" id="GO:0004016">
    <property type="term" value="F:adenylate cyclase activity"/>
    <property type="evidence" value="ECO:0007669"/>
    <property type="project" value="TreeGrafter"/>
</dbReference>
<evidence type="ECO:0000256" key="1">
    <source>
        <dbReference type="ARBA" id="ARBA00004370"/>
    </source>
</evidence>
<dbReference type="InterPro" id="IPR001054">
    <property type="entry name" value="A/G_cyclase"/>
</dbReference>
<organism evidence="9 10">
    <name type="scientific">Elysia crispata</name>
    <name type="common">lettuce slug</name>
    <dbReference type="NCBI Taxonomy" id="231223"/>
    <lineage>
        <taxon>Eukaryota</taxon>
        <taxon>Metazoa</taxon>
        <taxon>Spiralia</taxon>
        <taxon>Lophotrochozoa</taxon>
        <taxon>Mollusca</taxon>
        <taxon>Gastropoda</taxon>
        <taxon>Heterobranchia</taxon>
        <taxon>Euthyneura</taxon>
        <taxon>Panpulmonata</taxon>
        <taxon>Sacoglossa</taxon>
        <taxon>Placobranchoidea</taxon>
        <taxon>Plakobranchidae</taxon>
        <taxon>Elysia</taxon>
    </lineage>
</organism>
<evidence type="ECO:0000256" key="3">
    <source>
        <dbReference type="ARBA" id="ARBA00022741"/>
    </source>
</evidence>
<name>A0AAE1B3C8_9GAST</name>
<dbReference type="Pfam" id="PF00211">
    <property type="entry name" value="Guanylate_cyc"/>
    <property type="match status" value="1"/>
</dbReference>
<reference evidence="9" key="1">
    <citation type="journal article" date="2023" name="G3 (Bethesda)">
        <title>A reference genome for the long-term kleptoplast-retaining sea slug Elysia crispata morphotype clarki.</title>
        <authorList>
            <person name="Eastman K.E."/>
            <person name="Pendleton A.L."/>
            <person name="Shaikh M.A."/>
            <person name="Suttiyut T."/>
            <person name="Ogas R."/>
            <person name="Tomko P."/>
            <person name="Gavelis G."/>
            <person name="Widhalm J.R."/>
            <person name="Wisecaver J.H."/>
        </authorList>
    </citation>
    <scope>NUCLEOTIDE SEQUENCE</scope>
    <source>
        <strain evidence="9">ECLA1</strain>
    </source>
</reference>
<protein>
    <recommendedName>
        <fullName evidence="8">Guanylate cyclase domain-containing protein</fullName>
    </recommendedName>
</protein>
<dbReference type="GO" id="GO:0004383">
    <property type="term" value="F:guanylate cyclase activity"/>
    <property type="evidence" value="ECO:0007669"/>
    <property type="project" value="TreeGrafter"/>
</dbReference>
<dbReference type="CDD" id="cd07302">
    <property type="entry name" value="CHD"/>
    <property type="match status" value="1"/>
</dbReference>
<accession>A0AAE1B3C8</accession>
<evidence type="ECO:0000256" key="4">
    <source>
        <dbReference type="ARBA" id="ARBA00022989"/>
    </source>
</evidence>
<dbReference type="GO" id="GO:0001653">
    <property type="term" value="F:peptide receptor activity"/>
    <property type="evidence" value="ECO:0007669"/>
    <property type="project" value="TreeGrafter"/>
</dbReference>
<evidence type="ECO:0000256" key="2">
    <source>
        <dbReference type="ARBA" id="ARBA00022692"/>
    </source>
</evidence>
<feature type="domain" description="Guanylate cyclase" evidence="8">
    <location>
        <begin position="429"/>
        <end position="559"/>
    </location>
</feature>
<evidence type="ECO:0000256" key="6">
    <source>
        <dbReference type="ARBA" id="ARBA00023239"/>
    </source>
</evidence>
<keyword evidence="10" id="KW-1185">Reference proteome</keyword>
<dbReference type="EMBL" id="JAWDGP010000626">
    <property type="protein sequence ID" value="KAK3798768.1"/>
    <property type="molecule type" value="Genomic_DNA"/>
</dbReference>
<dbReference type="InterPro" id="IPR050401">
    <property type="entry name" value="Cyclic_nucleotide_synthase"/>
</dbReference>
<dbReference type="GO" id="GO:0007168">
    <property type="term" value="P:receptor guanylyl cyclase signaling pathway"/>
    <property type="evidence" value="ECO:0007669"/>
    <property type="project" value="TreeGrafter"/>
</dbReference>
<sequence length="608" mass="67771">MDSNSSSFVSITTTNSTNIPMSCLGAARIRSCNKQMSFRSNMGRHILSGMLLTSGLIPAILLFSHNIRSVARAVPRVNENDRVEARLRCSTLVRSAIGVLQLERGLSAFYISSGKTVQARDAMLRQRVKVENRLNDLASALGGGNIICWQDTDDVIATAKENVTYLRHDVDTSSLDASGVVDSYSTMLMTIQAPNNLLLLDASIGHLWQSVVSMTNVAAAVEHAGLERALGAIFFARAEFGRQALQDFVINWVMCNAFMEEAEEFSDIVKSFRARDDFRYTFQTISEFRLLVENNVTVDQWNIAPADIAMWWLGNMTALVDMLHALQDEVAADVQRRTSSWSVSLQRTTIISSVLLCIEFFFYPLFAFLTIKLLRSIKDHSKELSQRLKVLIQEQRRYSAFISEMYPPSVAARLIKGQEVPPEIFESASVCFVQLADFDYLLQRIPGASIVHFINDLFELIDSEASKHDIFKVETVGDQYVAVSGLPNRNGDRHVSEVANLSLGLLDRTRNLNVEHLYNRKINLQIGISSGSVVAGVIGLKMPRYCLFGDTVNMAARMQSTGEALRVHLSASASCLLSRHENYIISCRGPVHIKGKGMVDTFWLCGRK</sequence>
<dbReference type="Gene3D" id="3.30.70.1230">
    <property type="entry name" value="Nucleotide cyclase"/>
    <property type="match status" value="1"/>
</dbReference>
<dbReference type="GO" id="GO:0005886">
    <property type="term" value="C:plasma membrane"/>
    <property type="evidence" value="ECO:0007669"/>
    <property type="project" value="TreeGrafter"/>
</dbReference>
<dbReference type="GO" id="GO:0000166">
    <property type="term" value="F:nucleotide binding"/>
    <property type="evidence" value="ECO:0007669"/>
    <property type="project" value="UniProtKB-KW"/>
</dbReference>
<keyword evidence="3" id="KW-0547">Nucleotide-binding</keyword>
<dbReference type="SMART" id="SM00044">
    <property type="entry name" value="CYCc"/>
    <property type="match status" value="1"/>
</dbReference>
<keyword evidence="4 7" id="KW-1133">Transmembrane helix</keyword>
<dbReference type="AlphaFoldDB" id="A0AAE1B3C8"/>
<evidence type="ECO:0000259" key="8">
    <source>
        <dbReference type="PROSITE" id="PS50125"/>
    </source>
</evidence>
<dbReference type="GO" id="GO:0035556">
    <property type="term" value="P:intracellular signal transduction"/>
    <property type="evidence" value="ECO:0007669"/>
    <property type="project" value="InterPro"/>
</dbReference>
<evidence type="ECO:0000256" key="7">
    <source>
        <dbReference type="SAM" id="Phobius"/>
    </source>
</evidence>
<dbReference type="Pfam" id="PF08376">
    <property type="entry name" value="NIT"/>
    <property type="match status" value="1"/>
</dbReference>
<proteinExistence type="predicted"/>
<dbReference type="Proteomes" id="UP001283361">
    <property type="component" value="Unassembled WGS sequence"/>
</dbReference>
<gene>
    <name evidence="9" type="ORF">RRG08_018611</name>
</gene>
<keyword evidence="5 7" id="KW-0472">Membrane</keyword>
<comment type="subcellular location">
    <subcellularLocation>
        <location evidence="1">Membrane</location>
    </subcellularLocation>
</comment>